<gene>
    <name evidence="1" type="ORF">UFOVP1124_27</name>
</gene>
<sequence>MMLPWILGGCAVAYLIWSRPPRAVGLPALLPSASIPPLLSPPPPAGGVPPVLLAAMVLPWGLVAFQFLQGGPPPPAPAPAPPAGIDLRGAFTSPEDAVVISALLAELADVIEWDGRQPEPRLKTAAAFDDLRRAARESRTRGVSIGSRNPSARSSIESYLLEKLGPSGGPVDPGQRLSWVSAFRDVSRAAGDAAR</sequence>
<dbReference type="EMBL" id="LR797064">
    <property type="protein sequence ID" value="CAB4184660.1"/>
    <property type="molecule type" value="Genomic_DNA"/>
</dbReference>
<proteinExistence type="predicted"/>
<accession>A0A6J5QJ56</accession>
<name>A0A6J5QJ56_9CAUD</name>
<reference evidence="1" key="1">
    <citation type="submission" date="2020-05" db="EMBL/GenBank/DDBJ databases">
        <authorList>
            <person name="Chiriac C."/>
            <person name="Salcher M."/>
            <person name="Ghai R."/>
            <person name="Kavagutti S V."/>
        </authorList>
    </citation>
    <scope>NUCLEOTIDE SEQUENCE</scope>
</reference>
<organism evidence="1">
    <name type="scientific">uncultured Caudovirales phage</name>
    <dbReference type="NCBI Taxonomy" id="2100421"/>
    <lineage>
        <taxon>Viruses</taxon>
        <taxon>Duplodnaviria</taxon>
        <taxon>Heunggongvirae</taxon>
        <taxon>Uroviricota</taxon>
        <taxon>Caudoviricetes</taxon>
        <taxon>Peduoviridae</taxon>
        <taxon>Maltschvirus</taxon>
        <taxon>Maltschvirus maltsch</taxon>
    </lineage>
</organism>
<evidence type="ECO:0000313" key="1">
    <source>
        <dbReference type="EMBL" id="CAB4184660.1"/>
    </source>
</evidence>
<protein>
    <submittedName>
        <fullName evidence="1">Uncharacterized protein</fullName>
    </submittedName>
</protein>